<feature type="chain" id="PRO_5013230152" description="Acyltransferase 3 domain-containing protein" evidence="2">
    <location>
        <begin position="23"/>
        <end position="660"/>
    </location>
</feature>
<evidence type="ECO:0000256" key="2">
    <source>
        <dbReference type="SAM" id="SignalP"/>
    </source>
</evidence>
<feature type="transmembrane region" description="Helical" evidence="1">
    <location>
        <begin position="512"/>
        <end position="532"/>
    </location>
</feature>
<accession>A0A1W7R4W4</accession>
<feature type="signal peptide" evidence="2">
    <location>
        <begin position="1"/>
        <end position="22"/>
    </location>
</feature>
<evidence type="ECO:0000313" key="4">
    <source>
        <dbReference type="EMBL" id="JAV46206.1"/>
    </source>
</evidence>
<keyword evidence="1" id="KW-1133">Transmembrane helix</keyword>
<feature type="transmembrane region" description="Helical" evidence="1">
    <location>
        <begin position="425"/>
        <end position="445"/>
    </location>
</feature>
<dbReference type="VEuPathDB" id="VectorBase:AALC636_013423"/>
<dbReference type="PANTHER" id="PTHR11161">
    <property type="entry name" value="O-ACYLTRANSFERASE"/>
    <property type="match status" value="1"/>
</dbReference>
<feature type="transmembrane region" description="Helical" evidence="1">
    <location>
        <begin position="328"/>
        <end position="349"/>
    </location>
</feature>
<keyword evidence="1" id="KW-0472">Membrane</keyword>
<reference evidence="4" key="1">
    <citation type="submission" date="2016-03" db="EMBL/GenBank/DDBJ databases">
        <title>RNAseq analyses of the sensorial organs of adult female Aedes albopictus.</title>
        <authorList>
            <person name="Fabrizio L."/>
            <person name="Ribeiro J.M."/>
            <person name="Arca B."/>
        </authorList>
    </citation>
    <scope>NUCLEOTIDE SEQUENCE</scope>
</reference>
<protein>
    <recommendedName>
        <fullName evidence="3">Acyltransferase 3 domain-containing protein</fullName>
    </recommendedName>
</protein>
<keyword evidence="2" id="KW-0732">Signal</keyword>
<keyword evidence="1" id="KW-0812">Transmembrane</keyword>
<feature type="domain" description="Acyltransferase 3" evidence="3">
    <location>
        <begin position="238"/>
        <end position="627"/>
    </location>
</feature>
<dbReference type="VEuPathDB" id="VectorBase:AALFPA_044894"/>
<feature type="transmembrane region" description="Helical" evidence="1">
    <location>
        <begin position="612"/>
        <end position="636"/>
    </location>
</feature>
<dbReference type="GO" id="GO:0016747">
    <property type="term" value="F:acyltransferase activity, transferring groups other than amino-acyl groups"/>
    <property type="evidence" value="ECO:0007669"/>
    <property type="project" value="InterPro"/>
</dbReference>
<dbReference type="InterPro" id="IPR002656">
    <property type="entry name" value="Acyl_transf_3_dom"/>
</dbReference>
<dbReference type="VEuPathDB" id="VectorBase:AALC636_011840"/>
<feature type="transmembrane region" description="Helical" evidence="1">
    <location>
        <begin position="544"/>
        <end position="562"/>
    </location>
</feature>
<feature type="transmembrane region" description="Helical" evidence="1">
    <location>
        <begin position="286"/>
        <end position="307"/>
    </location>
</feature>
<evidence type="ECO:0000256" key="1">
    <source>
        <dbReference type="SAM" id="Phobius"/>
    </source>
</evidence>
<organism evidence="4">
    <name type="scientific">Aedes albopictus</name>
    <name type="common">Asian tiger mosquito</name>
    <name type="synonym">Stegomyia albopicta</name>
    <dbReference type="NCBI Taxonomy" id="7160"/>
    <lineage>
        <taxon>Eukaryota</taxon>
        <taxon>Metazoa</taxon>
        <taxon>Ecdysozoa</taxon>
        <taxon>Arthropoda</taxon>
        <taxon>Hexapoda</taxon>
        <taxon>Insecta</taxon>
        <taxon>Pterygota</taxon>
        <taxon>Neoptera</taxon>
        <taxon>Endopterygota</taxon>
        <taxon>Diptera</taxon>
        <taxon>Nematocera</taxon>
        <taxon>Culicoidea</taxon>
        <taxon>Culicidae</taxon>
        <taxon>Culicinae</taxon>
        <taxon>Aedini</taxon>
        <taxon>Aedes</taxon>
        <taxon>Stegomyia</taxon>
    </lineage>
</organism>
<evidence type="ECO:0000259" key="3">
    <source>
        <dbReference type="Pfam" id="PF01757"/>
    </source>
</evidence>
<name>A0A1W7R4W4_AEDAL</name>
<feature type="transmembrane region" description="Helical" evidence="1">
    <location>
        <begin position="583"/>
        <end position="600"/>
    </location>
</feature>
<dbReference type="Pfam" id="PF01757">
    <property type="entry name" value="Acyl_transf_3"/>
    <property type="match status" value="1"/>
</dbReference>
<dbReference type="EMBL" id="GEHC01001439">
    <property type="protein sequence ID" value="JAV46206.1"/>
    <property type="molecule type" value="Transcribed_RNA"/>
</dbReference>
<feature type="transmembrane region" description="Helical" evidence="1">
    <location>
        <begin position="245"/>
        <end position="266"/>
    </location>
</feature>
<feature type="transmembrane region" description="Helical" evidence="1">
    <location>
        <begin position="401"/>
        <end position="418"/>
    </location>
</feature>
<sequence>MPLRCKLLSGILWLVLHQATIAVGSSGSEIVPPIFRYDDFKACRQVNSPGEFCYVRIVLESKENDVDSPSRIVPNFRRNLLDWGMCIADCQREVGLLDESERERLFQPKIEVNFTYMVPMAVTHEQLHNYQSKYGKLINICVNNRMERDYQLSQHAYSQIEHCVTNDPLVTRSDFDWMTVTFLVIGVMLIGSAVGASVVDLLGGAKVKDHIVVSAFSIRRNWARLTEVNTSKIYKDIGYIDGLRVFINVYVLLVHCILVVGAVPTSDPSIAEGLLQYRVIQNITATAYQTVQFFIVITGILLMANFMKDLEDKPQLSFEYFWKKIINRWFRLCPVYYYFLLMSMVGHALPGVELGPLGYKAVVMERNICRERGWKNILFVSNLTNGFVPCFLQGWYLGADQQMFLGAILVLTVIWKYPKSIKPMLVVLLVIPNVIATVITYKLGLESVIPIRLSELKFLLSFEKWFFHIYQPSYVTAHSIIAGMIAGYLYHETKRGRLNLDESKLYAVLRKVTVPITVIGFLSPCLFYEFDFPRPSWTVLLHSILYRNYGAFAACMCFIHFFRSQPGTIRRFLASRPMASLGKLSYSVYVLHVPLLRLMVNNMPTLMEATVTSVGALMLRLVVLSYALGLVVYLVLEQPTFQLLKHYILDRSSNKVKKAE</sequence>
<dbReference type="VEuPathDB" id="VectorBase:AALF019557"/>
<feature type="transmembrane region" description="Helical" evidence="1">
    <location>
        <begin position="465"/>
        <end position="491"/>
    </location>
</feature>
<dbReference type="AlphaFoldDB" id="A0A1W7R4W4"/>
<proteinExistence type="predicted"/>
<feature type="transmembrane region" description="Helical" evidence="1">
    <location>
        <begin position="177"/>
        <end position="199"/>
    </location>
</feature>
<dbReference type="PANTHER" id="PTHR11161:SF22">
    <property type="entry name" value="ACYLTRANSFERASE 3 DOMAIN-CONTAINING PROTEIN-RELATED"/>
    <property type="match status" value="1"/>
</dbReference>
<dbReference type="InterPro" id="IPR052728">
    <property type="entry name" value="O2_lipid_transport_reg"/>
</dbReference>